<dbReference type="AlphaFoldDB" id="A0A1A9UNC6"/>
<organism evidence="2 3">
    <name type="scientific">Glossina austeni</name>
    <name type="common">Savannah tsetse fly</name>
    <dbReference type="NCBI Taxonomy" id="7395"/>
    <lineage>
        <taxon>Eukaryota</taxon>
        <taxon>Metazoa</taxon>
        <taxon>Ecdysozoa</taxon>
        <taxon>Arthropoda</taxon>
        <taxon>Hexapoda</taxon>
        <taxon>Insecta</taxon>
        <taxon>Pterygota</taxon>
        <taxon>Neoptera</taxon>
        <taxon>Endopterygota</taxon>
        <taxon>Diptera</taxon>
        <taxon>Brachycera</taxon>
        <taxon>Muscomorpha</taxon>
        <taxon>Hippoboscoidea</taxon>
        <taxon>Glossinidae</taxon>
        <taxon>Glossina</taxon>
    </lineage>
</organism>
<feature type="region of interest" description="Disordered" evidence="1">
    <location>
        <begin position="102"/>
        <end position="129"/>
    </location>
</feature>
<dbReference type="EnsemblMetazoa" id="GAUT010203-RA">
    <property type="protein sequence ID" value="GAUT010203-PA"/>
    <property type="gene ID" value="GAUT010203"/>
</dbReference>
<sequence>MVRTLSKCNDPKDDAGNSVATSRASHAPKIAGADLVRHGKCVQQLVSYSDRVLLLNLNAKPMVINIIDIYASSAGGDIEEIETFYSKLTAILELTKKHSSVMHMSGNQTKRRPKSSTFGTSAQEAITLP</sequence>
<keyword evidence="3" id="KW-1185">Reference proteome</keyword>
<proteinExistence type="predicted"/>
<name>A0A1A9UNC6_GLOAU</name>
<evidence type="ECO:0000313" key="3">
    <source>
        <dbReference type="Proteomes" id="UP000078200"/>
    </source>
</evidence>
<feature type="compositionally biased region" description="Polar residues" evidence="1">
    <location>
        <begin position="115"/>
        <end position="129"/>
    </location>
</feature>
<evidence type="ECO:0000313" key="2">
    <source>
        <dbReference type="EnsemblMetazoa" id="GAUT010203-PA"/>
    </source>
</evidence>
<dbReference type="VEuPathDB" id="VectorBase:GAUT010203"/>
<reference evidence="2" key="1">
    <citation type="submission" date="2020-05" db="UniProtKB">
        <authorList>
            <consortium name="EnsemblMetazoa"/>
        </authorList>
    </citation>
    <scope>IDENTIFICATION</scope>
    <source>
        <strain evidence="2">TTRI</strain>
    </source>
</reference>
<feature type="region of interest" description="Disordered" evidence="1">
    <location>
        <begin position="1"/>
        <end position="23"/>
    </location>
</feature>
<evidence type="ECO:0000256" key="1">
    <source>
        <dbReference type="SAM" id="MobiDB-lite"/>
    </source>
</evidence>
<accession>A0A1A9UNC6</accession>
<protein>
    <submittedName>
        <fullName evidence="2">Uncharacterized protein</fullName>
    </submittedName>
</protein>
<dbReference type="Proteomes" id="UP000078200">
    <property type="component" value="Unassembled WGS sequence"/>
</dbReference>